<reference evidence="2 3" key="1">
    <citation type="submission" date="2019-03" db="EMBL/GenBank/DDBJ databases">
        <title>Genomic Encyclopedia of Archaeal and Bacterial Type Strains, Phase II (KMG-II): from individual species to whole genera.</title>
        <authorList>
            <person name="Goeker M."/>
        </authorList>
    </citation>
    <scope>NUCLEOTIDE SEQUENCE [LARGE SCALE GENOMIC DNA]</scope>
    <source>
        <strain evidence="2 3">DSM 22554</strain>
    </source>
</reference>
<name>A0A4R1LZZ2_9SPHI</name>
<comment type="caution">
    <text evidence="2">The sequence shown here is derived from an EMBL/GenBank/DDBJ whole genome shotgun (WGS) entry which is preliminary data.</text>
</comment>
<evidence type="ECO:0000313" key="2">
    <source>
        <dbReference type="EMBL" id="TCK85178.1"/>
    </source>
</evidence>
<proteinExistence type="predicted"/>
<protein>
    <submittedName>
        <fullName evidence="2">Uncharacterized protein</fullName>
    </submittedName>
</protein>
<evidence type="ECO:0000313" key="3">
    <source>
        <dbReference type="Proteomes" id="UP000294616"/>
    </source>
</evidence>
<dbReference type="EMBL" id="SMGO01000001">
    <property type="protein sequence ID" value="TCK85178.1"/>
    <property type="molecule type" value="Genomic_DNA"/>
</dbReference>
<sequence length="87" mass="9859">MKDKIEKKNKTTYPQNKSRVKGNQKDEDQDILKGDILEDALSSFDDIELGNQMDDDILIIDEDALKNPNPTKQDGEENERPGGGLRK</sequence>
<accession>A0A4R1LZZ2</accession>
<dbReference type="AlphaFoldDB" id="A0A4R1LZZ2"/>
<dbReference type="Proteomes" id="UP000294616">
    <property type="component" value="Unassembled WGS sequence"/>
</dbReference>
<keyword evidence="3" id="KW-1185">Reference proteome</keyword>
<feature type="region of interest" description="Disordered" evidence="1">
    <location>
        <begin position="1"/>
        <end position="29"/>
    </location>
</feature>
<dbReference type="RefSeq" id="WP_132221167.1">
    <property type="nucleotide sequence ID" value="NZ_SMGO01000001.1"/>
</dbReference>
<feature type="region of interest" description="Disordered" evidence="1">
    <location>
        <begin position="62"/>
        <end position="87"/>
    </location>
</feature>
<evidence type="ECO:0000256" key="1">
    <source>
        <dbReference type="SAM" id="MobiDB-lite"/>
    </source>
</evidence>
<organism evidence="2 3">
    <name type="scientific">Albibacterium bauzanense</name>
    <dbReference type="NCBI Taxonomy" id="653929"/>
    <lineage>
        <taxon>Bacteria</taxon>
        <taxon>Pseudomonadati</taxon>
        <taxon>Bacteroidota</taxon>
        <taxon>Sphingobacteriia</taxon>
        <taxon>Sphingobacteriales</taxon>
        <taxon>Sphingobacteriaceae</taxon>
        <taxon>Albibacterium</taxon>
    </lineage>
</organism>
<gene>
    <name evidence="2" type="ORF">C8N28_0478</name>
</gene>